<reference evidence="2 3" key="1">
    <citation type="submission" date="2018-12" db="EMBL/GenBank/DDBJ databases">
        <authorList>
            <consortium name="Pathogen Informatics"/>
        </authorList>
    </citation>
    <scope>NUCLEOTIDE SEQUENCE [LARGE SCALE GENOMIC DNA]</scope>
    <source>
        <strain evidence="2 3">NCTC13079</strain>
    </source>
</reference>
<keyword evidence="3" id="KW-1185">Reference proteome</keyword>
<dbReference type="Pfam" id="PF01965">
    <property type="entry name" value="DJ-1_PfpI"/>
    <property type="match status" value="1"/>
</dbReference>
<dbReference type="OrthoDB" id="6382410at2"/>
<protein>
    <submittedName>
        <fullName evidence="2">Transcriptional activator FtrA</fullName>
    </submittedName>
</protein>
<dbReference type="InterPro" id="IPR002818">
    <property type="entry name" value="DJ-1/PfpI"/>
</dbReference>
<feature type="domain" description="DJ-1/PfpI" evidence="1">
    <location>
        <begin position="3"/>
        <end position="165"/>
    </location>
</feature>
<dbReference type="EMBL" id="LR134523">
    <property type="protein sequence ID" value="VEJ35934.1"/>
    <property type="molecule type" value="Genomic_DNA"/>
</dbReference>
<dbReference type="KEGG" id="piv:NCTC13079_01123"/>
<dbReference type="PANTHER" id="PTHR43130">
    <property type="entry name" value="ARAC-FAMILY TRANSCRIPTIONAL REGULATOR"/>
    <property type="match status" value="1"/>
</dbReference>
<evidence type="ECO:0000313" key="2">
    <source>
        <dbReference type="EMBL" id="VEJ35934.1"/>
    </source>
</evidence>
<dbReference type="InterPro" id="IPR052158">
    <property type="entry name" value="INH-QAR"/>
</dbReference>
<accession>A0A448V2M4</accession>
<gene>
    <name evidence="2" type="ORF">NCTC13079_01123</name>
</gene>
<dbReference type="PANTHER" id="PTHR43130:SF15">
    <property type="entry name" value="THIJ_PFPI FAMILY PROTEIN (AFU_ORTHOLOGUE AFUA_5G14240)"/>
    <property type="match status" value="1"/>
</dbReference>
<dbReference type="InterPro" id="IPR029062">
    <property type="entry name" value="Class_I_gatase-like"/>
</dbReference>
<dbReference type="Proteomes" id="UP000269544">
    <property type="component" value="Chromosome"/>
</dbReference>
<proteinExistence type="predicted"/>
<name>A0A448V2M4_9FIRM</name>
<evidence type="ECO:0000313" key="3">
    <source>
        <dbReference type="Proteomes" id="UP000269544"/>
    </source>
</evidence>
<dbReference type="Gene3D" id="3.40.50.880">
    <property type="match status" value="1"/>
</dbReference>
<evidence type="ECO:0000259" key="1">
    <source>
        <dbReference type="Pfam" id="PF01965"/>
    </source>
</evidence>
<sequence>MNKICVLLFDDFETLDAFGPVQVFGRMNDRYTLRYVSFEGGIKVSRQGARIETEAIDDIALFDILLVPGGMGTRELIRNVAFIRKLREVAQKAANVLTVCTGSALLAKTGLLDGKDATSNKMAWDWVISTNAQVNWQSSARWSISEKYYTASGISAGIDMALGFVADHHGVSTAEAVAREIEYIWNRNPDTDPFAVEKE</sequence>
<dbReference type="AlphaFoldDB" id="A0A448V2M4"/>
<organism evidence="2 3">
    <name type="scientific">Aedoeadaptatus ivorii</name>
    <dbReference type="NCBI Taxonomy" id="54006"/>
    <lineage>
        <taxon>Bacteria</taxon>
        <taxon>Bacillati</taxon>
        <taxon>Bacillota</taxon>
        <taxon>Tissierellia</taxon>
        <taxon>Tissierellales</taxon>
        <taxon>Peptoniphilaceae</taxon>
        <taxon>Aedoeadaptatus</taxon>
    </lineage>
</organism>
<dbReference type="SUPFAM" id="SSF52317">
    <property type="entry name" value="Class I glutamine amidotransferase-like"/>
    <property type="match status" value="1"/>
</dbReference>
<dbReference type="CDD" id="cd03139">
    <property type="entry name" value="GATase1_PfpI_2"/>
    <property type="match status" value="1"/>
</dbReference>